<evidence type="ECO:0000313" key="1">
    <source>
        <dbReference type="EMBL" id="KKO01929.1"/>
    </source>
</evidence>
<reference evidence="1" key="1">
    <citation type="journal article" date="2015" name="Nature">
        <title>Complex archaea that bridge the gap between prokaryotes and eukaryotes.</title>
        <authorList>
            <person name="Spang A."/>
            <person name="Saw J.H."/>
            <person name="Jorgensen S.L."/>
            <person name="Zaremba-Niedzwiedzka K."/>
            <person name="Martijn J."/>
            <person name="Lind A.E."/>
            <person name="van Eijk R."/>
            <person name="Schleper C."/>
            <person name="Guy L."/>
            <person name="Ettema T.J."/>
        </authorList>
    </citation>
    <scope>NUCLEOTIDE SEQUENCE</scope>
</reference>
<accession>A0A0F9YBQ8</accession>
<protein>
    <submittedName>
        <fullName evidence="1">Uncharacterized protein</fullName>
    </submittedName>
</protein>
<proteinExistence type="predicted"/>
<name>A0A0F9YBQ8_9ZZZZ</name>
<dbReference type="EMBL" id="LAZR01000033">
    <property type="protein sequence ID" value="KKO01929.1"/>
    <property type="molecule type" value="Genomic_DNA"/>
</dbReference>
<organism evidence="1">
    <name type="scientific">marine sediment metagenome</name>
    <dbReference type="NCBI Taxonomy" id="412755"/>
    <lineage>
        <taxon>unclassified sequences</taxon>
        <taxon>metagenomes</taxon>
        <taxon>ecological metagenomes</taxon>
    </lineage>
</organism>
<gene>
    <name evidence="1" type="ORF">LCGC14_0112840</name>
</gene>
<sequence length="235" mass="25389">MKMKTFTLAAITAFLPVLAAAQDASDSEAVNVEPVVISSIATSQLELDEGFVPFKCPIEKIRNAYSNLVNPEDTLVALAIEKQTLAICRQSQRALITIAENEMRLKELFQPIIAPVEISAPVAVPDGTDQLASLPTADVAPRNLPRAEPIAMPDPIEEPEIDIVVEVEPEPVIVPPPYTLAAVMKDPMGWKAMLVDGNAIFTVRPGDKMDDGSNVVSIERGIVELLKAGNTHFLE</sequence>
<comment type="caution">
    <text evidence="1">The sequence shown here is derived from an EMBL/GenBank/DDBJ whole genome shotgun (WGS) entry which is preliminary data.</text>
</comment>
<dbReference type="AlphaFoldDB" id="A0A0F9YBQ8"/>